<dbReference type="InterPro" id="IPR035069">
    <property type="entry name" value="TTHA1013/TTHA0281-like"/>
</dbReference>
<dbReference type="OrthoDB" id="5419659at2"/>
<dbReference type="RefSeq" id="WP_084098181.1">
    <property type="nucleotide sequence ID" value="NZ_FWXK01000002.1"/>
</dbReference>
<dbReference type="EMBL" id="FWXK01000002">
    <property type="protein sequence ID" value="SMC32943.1"/>
    <property type="molecule type" value="Genomic_DNA"/>
</dbReference>
<feature type="domain" description="HicB-like antitoxin of toxin-antitoxin system" evidence="1">
    <location>
        <begin position="4"/>
        <end position="84"/>
    </location>
</feature>
<evidence type="ECO:0000313" key="2">
    <source>
        <dbReference type="EMBL" id="SMC32943.1"/>
    </source>
</evidence>
<organism evidence="2 3">
    <name type="scientific">Aerococcus suis</name>
    <dbReference type="NCBI Taxonomy" id="371602"/>
    <lineage>
        <taxon>Bacteria</taxon>
        <taxon>Bacillati</taxon>
        <taxon>Bacillota</taxon>
        <taxon>Bacilli</taxon>
        <taxon>Lactobacillales</taxon>
        <taxon>Aerococcaceae</taxon>
        <taxon>Aerococcus</taxon>
    </lineage>
</organism>
<proteinExistence type="predicted"/>
<protein>
    <submittedName>
        <fullName evidence="2">Predicted nuclease of the RNAse H fold, HicB family</fullName>
    </submittedName>
</protein>
<dbReference type="InterPro" id="IPR031807">
    <property type="entry name" value="HicB-like"/>
</dbReference>
<name>A0A1W1Y9X4_9LACT</name>
<evidence type="ECO:0000313" key="3">
    <source>
        <dbReference type="Proteomes" id="UP000243884"/>
    </source>
</evidence>
<evidence type="ECO:0000259" key="1">
    <source>
        <dbReference type="Pfam" id="PF15919"/>
    </source>
</evidence>
<dbReference type="Proteomes" id="UP000243884">
    <property type="component" value="Unassembled WGS sequence"/>
</dbReference>
<dbReference type="Gene3D" id="3.30.160.250">
    <property type="match status" value="1"/>
</dbReference>
<reference evidence="3" key="1">
    <citation type="submission" date="2017-04" db="EMBL/GenBank/DDBJ databases">
        <authorList>
            <person name="Varghese N."/>
            <person name="Submissions S."/>
        </authorList>
    </citation>
    <scope>NUCLEOTIDE SEQUENCE [LARGE SCALE GENOMIC DNA]</scope>
    <source>
        <strain evidence="3">DSM 21500</strain>
    </source>
</reference>
<dbReference type="AlphaFoldDB" id="A0A1W1Y9X4"/>
<dbReference type="Pfam" id="PF15919">
    <property type="entry name" value="HicB_lk_antitox"/>
    <property type="match status" value="1"/>
</dbReference>
<keyword evidence="3" id="KW-1185">Reference proteome</keyword>
<dbReference type="SUPFAM" id="SSF143100">
    <property type="entry name" value="TTHA1013/TTHA0281-like"/>
    <property type="match status" value="1"/>
</dbReference>
<accession>A0A1W1Y9X4</accession>
<gene>
    <name evidence="2" type="ORF">SAMN04487984_0496</name>
</gene>
<sequence>MVVYPAIFKKVDNGYMVRFPEIPEAMTEGDTINQAYEMAIEVLGLALEDYHIFPKPSAYHSIQQKYPNSIITLVGIDLKDYRSQYVSESLK</sequence>